<dbReference type="AlphaFoldDB" id="A0A820NU13"/>
<proteinExistence type="predicted"/>
<evidence type="ECO:0000313" key="3">
    <source>
        <dbReference type="Proteomes" id="UP000663868"/>
    </source>
</evidence>
<feature type="region of interest" description="Disordered" evidence="1">
    <location>
        <begin position="9"/>
        <end position="30"/>
    </location>
</feature>
<dbReference type="EMBL" id="CAJOBB010023558">
    <property type="protein sequence ID" value="CAF4393909.1"/>
    <property type="molecule type" value="Genomic_DNA"/>
</dbReference>
<gene>
    <name evidence="2" type="ORF">KXQ929_LOCUS50621</name>
</gene>
<feature type="non-terminal residue" evidence="2">
    <location>
        <position position="1"/>
    </location>
</feature>
<protein>
    <submittedName>
        <fullName evidence="2">Uncharacterized protein</fullName>
    </submittedName>
</protein>
<comment type="caution">
    <text evidence="2">The sequence shown here is derived from an EMBL/GenBank/DDBJ whole genome shotgun (WGS) entry which is preliminary data.</text>
</comment>
<accession>A0A820NU13</accession>
<evidence type="ECO:0000256" key="1">
    <source>
        <dbReference type="SAM" id="MobiDB-lite"/>
    </source>
</evidence>
<dbReference type="Proteomes" id="UP000663868">
    <property type="component" value="Unassembled WGS sequence"/>
</dbReference>
<organism evidence="2 3">
    <name type="scientific">Adineta steineri</name>
    <dbReference type="NCBI Taxonomy" id="433720"/>
    <lineage>
        <taxon>Eukaryota</taxon>
        <taxon>Metazoa</taxon>
        <taxon>Spiralia</taxon>
        <taxon>Gnathifera</taxon>
        <taxon>Rotifera</taxon>
        <taxon>Eurotatoria</taxon>
        <taxon>Bdelloidea</taxon>
        <taxon>Adinetida</taxon>
        <taxon>Adinetidae</taxon>
        <taxon>Adineta</taxon>
    </lineage>
</organism>
<sequence>FRSRFRLIRPSDKKSNQHHQVPITPKTHHAQQQTFKFPLLMDTATLSPVPEADDYDSSELSLSDVVIRSSGTTLNHSNRRHQQQQQPLMKSERKHDLLLHNQQQVIVDILFIFIFII</sequence>
<evidence type="ECO:0000313" key="2">
    <source>
        <dbReference type="EMBL" id="CAF4393909.1"/>
    </source>
</evidence>
<name>A0A820NU13_9BILA</name>
<feature type="region of interest" description="Disordered" evidence="1">
    <location>
        <begin position="71"/>
        <end position="91"/>
    </location>
</feature>
<reference evidence="2" key="1">
    <citation type="submission" date="2021-02" db="EMBL/GenBank/DDBJ databases">
        <authorList>
            <person name="Nowell W R."/>
        </authorList>
    </citation>
    <scope>NUCLEOTIDE SEQUENCE</scope>
</reference>